<dbReference type="Pfam" id="PF20441">
    <property type="entry name" value="TerL_nuclease"/>
    <property type="match status" value="1"/>
</dbReference>
<accession>A0A426FZJ9</accession>
<dbReference type="InterPro" id="IPR046461">
    <property type="entry name" value="TerL_ATPase"/>
</dbReference>
<evidence type="ECO:0000313" key="3">
    <source>
        <dbReference type="EMBL" id="RRN48157.1"/>
    </source>
</evidence>
<dbReference type="InterPro" id="IPR046462">
    <property type="entry name" value="TerL_nuclease"/>
</dbReference>
<evidence type="ECO:0000259" key="2">
    <source>
        <dbReference type="Pfam" id="PF20441"/>
    </source>
</evidence>
<feature type="domain" description="Terminase large subunit-like ATPase" evidence="1">
    <location>
        <begin position="48"/>
        <end position="219"/>
    </location>
</feature>
<dbReference type="InterPro" id="IPR005021">
    <property type="entry name" value="Terminase_largesu-like"/>
</dbReference>
<dbReference type="PANTHER" id="PTHR41287:SF1">
    <property type="entry name" value="PROTEIN YMFN"/>
    <property type="match status" value="1"/>
</dbReference>
<dbReference type="RefSeq" id="WP_125071323.1">
    <property type="nucleotide sequence ID" value="NZ_RRZQ01000030.1"/>
</dbReference>
<name>A0A426FZJ9_STRSU</name>
<dbReference type="Pfam" id="PF03354">
    <property type="entry name" value="TerL_ATPase"/>
    <property type="match status" value="1"/>
</dbReference>
<organism evidence="3 4">
    <name type="scientific">Streptococcus suis</name>
    <dbReference type="NCBI Taxonomy" id="1307"/>
    <lineage>
        <taxon>Bacteria</taxon>
        <taxon>Bacillati</taxon>
        <taxon>Bacillota</taxon>
        <taxon>Bacilli</taxon>
        <taxon>Lactobacillales</taxon>
        <taxon>Streptococcaceae</taxon>
        <taxon>Streptococcus</taxon>
    </lineage>
</organism>
<dbReference type="GO" id="GO:0004519">
    <property type="term" value="F:endonuclease activity"/>
    <property type="evidence" value="ECO:0007669"/>
    <property type="project" value="InterPro"/>
</dbReference>
<dbReference type="Proteomes" id="UP000281324">
    <property type="component" value="Unassembled WGS sequence"/>
</dbReference>
<dbReference type="EMBL" id="RRZQ01000030">
    <property type="protein sequence ID" value="RRN48157.1"/>
    <property type="molecule type" value="Genomic_DNA"/>
</dbReference>
<evidence type="ECO:0000313" key="4">
    <source>
        <dbReference type="Proteomes" id="UP000281324"/>
    </source>
</evidence>
<comment type="caution">
    <text evidence="3">The sequence shown here is derived from an EMBL/GenBank/DDBJ whole genome shotgun (WGS) entry which is preliminary data.</text>
</comment>
<dbReference type="PANTHER" id="PTHR41287">
    <property type="match status" value="1"/>
</dbReference>
<dbReference type="InterPro" id="IPR027417">
    <property type="entry name" value="P-loop_NTPase"/>
</dbReference>
<proteinExistence type="predicted"/>
<sequence>MSYHYEPSPFMLPSSHYDKAKADRAVTFINNLSHTKGKWAGKRFDLLPWQEQIVRDLFGIVKEDGNRQFLTAYIEIPKKNGKSELAAAIALYLLYADNEASVEVYGAACDRNQASIVFDVAKQMVQMSRPLEKRSKIMGATKRIVNYSNAGFYQVLSAETGTKHGLNVSGLVFDEIHAQPNRHLYDVLTKGSGDAREQPLFFIITTAGTDRNSICYELHTKALDILNGRKKDTSFYPVVYGLSDEDDWNDEENWRRANPSLGHTIGIDRVREAYQQALDNPAEENVFKQLRLNMWTSSSVAWIPEHVYAKGNDPIQYDSLKGRSCYAGLDLSSTSDITTFVLVFPPRFEEENYIVLPFFWLPEDTLELRCRRDHVLYDVWECQGYIKTTEGNVVHYGFIEKFIEDLSEIYHIKEIAYDRWNATQMVQNLEGMGLTMVPFGQGYKDMSPPSKELYKLMMEGKIQHGGHPVLKWMGQNVVMRQDPAGNIKPDKEKSVEKIDGIVALIMGLDRCIRHQSDEGSVYDERGILSF</sequence>
<feature type="domain" description="Terminase large subunit-like endonuclease" evidence="2">
    <location>
        <begin position="231"/>
        <end position="512"/>
    </location>
</feature>
<dbReference type="AlphaFoldDB" id="A0A426FZJ9"/>
<protein>
    <submittedName>
        <fullName evidence="3">Terminase large subunit</fullName>
    </submittedName>
</protein>
<evidence type="ECO:0000259" key="1">
    <source>
        <dbReference type="Pfam" id="PF03354"/>
    </source>
</evidence>
<gene>
    <name evidence="3" type="ORF">EI219_11600</name>
</gene>
<dbReference type="Gene3D" id="3.40.50.300">
    <property type="entry name" value="P-loop containing nucleotide triphosphate hydrolases"/>
    <property type="match status" value="1"/>
</dbReference>
<reference evidence="3 4" key="1">
    <citation type="submission" date="2018-11" db="EMBL/GenBank/DDBJ databases">
        <title>Changes in penicillin susceptibility of Streptococcus suis isolates by amino acid alterations in the penicillin-binding protein.</title>
        <authorList>
            <person name="Niemann L."/>
            <person name="Eichhorn I."/>
        </authorList>
    </citation>
    <scope>NUCLEOTIDE SEQUENCE [LARGE SCALE GENOMIC DNA]</scope>
    <source>
        <strain evidence="3 4">IMT40201</strain>
    </source>
</reference>